<sequence>MTAGPVRIGGRRRWVAETTPKTRRAGRNIPALDGIRAVAVLLVLAEHGGVPGVPGGFLGVDVFFVLSGFLITSLLLDELGRTGRISLRDFWVRRARRLLPALLIVVAAVLVARALFPPDSITGLRDDAVAAFLWVANWAFVAQGTDYFSQGSPPSPLQHMWSLGVEEQFYLVWPLLIVAVALLLLTARKAAPALAVVRWTVFGLALAGAAASATLALRWVSEENVNRVYFGTDTRVQALLIGAAAAALLVRDWSALTSGVTVLRNRWIRWAARLASVAGIAVLAFVAHRATGAVADFRAGLLIAVAVGAVLVVVPVALDQRGPVARVLALPPLVWLGAISYGVYLWHWPVFLVLNGERTGWTGWPLFAVRCAVTLAFAALSWWAIEQPVQRWRPSSVPMLRLATATAATAAVLTATFVRVDIAAPLDDPLDISSAAMVMPEVPVLVGSGVDDSATPTVAVFGDSVAWTLMRYFPPTPELHLADYTTIGCGIARGGPYRMTGQELTQKPECDTWPSRWAQRIEHSRPDTVLLMIGRWEIVDRMHDGDWANVGEDAYDEYLRGELNRALDIVSATGANVVVTTAPYSRRAERSDGSLYPEDRPARTDAWNTLVREVAAERPNVTVLDLNKKMGPGGYYQNRVDGIRLRGDGLHPTPEAVEWLAPWLISALEDSAPEDRAPKKSSPSTTPPGR</sequence>
<dbReference type="AlphaFoldDB" id="A0A378TG16"/>
<comment type="subcellular location">
    <subcellularLocation>
        <location evidence="1">Cell membrane</location>
        <topology evidence="1">Multi-pass membrane protein</topology>
    </subcellularLocation>
</comment>
<dbReference type="InterPro" id="IPR002656">
    <property type="entry name" value="Acyl_transf_3_dom"/>
</dbReference>
<evidence type="ECO:0000256" key="9">
    <source>
        <dbReference type="SAM" id="Phobius"/>
    </source>
</evidence>
<dbReference type="EC" id="2.3.1.-" evidence="12"/>
<evidence type="ECO:0000313" key="12">
    <source>
        <dbReference type="EMBL" id="STZ58486.1"/>
    </source>
</evidence>
<feature type="transmembrane region" description="Helical" evidence="9">
    <location>
        <begin position="56"/>
        <end position="76"/>
    </location>
</feature>
<evidence type="ECO:0000313" key="13">
    <source>
        <dbReference type="Proteomes" id="UP000254978"/>
    </source>
</evidence>
<feature type="transmembrane region" description="Helical" evidence="9">
    <location>
        <begin position="270"/>
        <end position="287"/>
    </location>
</feature>
<dbReference type="Proteomes" id="UP000254978">
    <property type="component" value="Unassembled WGS sequence"/>
</dbReference>
<evidence type="ECO:0000256" key="7">
    <source>
        <dbReference type="ARBA" id="ARBA00023315"/>
    </source>
</evidence>
<dbReference type="PANTHER" id="PTHR23028">
    <property type="entry name" value="ACETYLTRANSFERASE"/>
    <property type="match status" value="1"/>
</dbReference>
<feature type="transmembrane region" description="Helical" evidence="9">
    <location>
        <begin position="97"/>
        <end position="116"/>
    </location>
</feature>
<feature type="domain" description="SGNH" evidence="11">
    <location>
        <begin position="453"/>
        <end position="662"/>
    </location>
</feature>
<dbReference type="EMBL" id="UGQT01000001">
    <property type="protein sequence ID" value="STZ58486.1"/>
    <property type="molecule type" value="Genomic_DNA"/>
</dbReference>
<protein>
    <submittedName>
        <fullName evidence="12">Acyltransferase 3</fullName>
        <ecNumber evidence="12">2.3.1.-</ecNumber>
    </submittedName>
</protein>
<dbReference type="Pfam" id="PF19040">
    <property type="entry name" value="SGNH"/>
    <property type="match status" value="1"/>
</dbReference>
<keyword evidence="3 12" id="KW-0808">Transferase</keyword>
<keyword evidence="2" id="KW-1003">Cell membrane</keyword>
<feature type="transmembrane region" description="Helical" evidence="9">
    <location>
        <begin position="397"/>
        <end position="418"/>
    </location>
</feature>
<evidence type="ECO:0000256" key="2">
    <source>
        <dbReference type="ARBA" id="ARBA00022475"/>
    </source>
</evidence>
<feature type="transmembrane region" description="Helical" evidence="9">
    <location>
        <begin position="199"/>
        <end position="220"/>
    </location>
</feature>
<reference evidence="12 13" key="1">
    <citation type="submission" date="2018-06" db="EMBL/GenBank/DDBJ databases">
        <authorList>
            <consortium name="Pathogen Informatics"/>
            <person name="Doyle S."/>
        </authorList>
    </citation>
    <scope>NUCLEOTIDE SEQUENCE [LARGE SCALE GENOMIC DNA]</scope>
    <source>
        <strain evidence="12 13">NCTC10821</strain>
    </source>
</reference>
<feature type="transmembrane region" description="Helical" evidence="9">
    <location>
        <begin position="169"/>
        <end position="187"/>
    </location>
</feature>
<keyword evidence="5 9" id="KW-1133">Transmembrane helix</keyword>
<evidence type="ECO:0000256" key="4">
    <source>
        <dbReference type="ARBA" id="ARBA00022692"/>
    </source>
</evidence>
<evidence type="ECO:0000256" key="6">
    <source>
        <dbReference type="ARBA" id="ARBA00023136"/>
    </source>
</evidence>
<dbReference type="GO" id="GO:0016747">
    <property type="term" value="F:acyltransferase activity, transferring groups other than amino-acyl groups"/>
    <property type="evidence" value="ECO:0007669"/>
    <property type="project" value="InterPro"/>
</dbReference>
<feature type="transmembrane region" description="Helical" evidence="9">
    <location>
        <begin position="240"/>
        <end position="263"/>
    </location>
</feature>
<keyword evidence="4 9" id="KW-0812">Transmembrane</keyword>
<dbReference type="Gene3D" id="3.40.50.1110">
    <property type="entry name" value="SGNH hydrolase"/>
    <property type="match status" value="1"/>
</dbReference>
<dbReference type="SUPFAM" id="SSF52266">
    <property type="entry name" value="SGNH hydrolase"/>
    <property type="match status" value="1"/>
</dbReference>
<feature type="transmembrane region" description="Helical" evidence="9">
    <location>
        <begin position="299"/>
        <end position="318"/>
    </location>
</feature>
<dbReference type="PANTHER" id="PTHR23028:SF53">
    <property type="entry name" value="ACYL_TRANSF_3 DOMAIN-CONTAINING PROTEIN"/>
    <property type="match status" value="1"/>
</dbReference>
<dbReference type="Pfam" id="PF01757">
    <property type="entry name" value="Acyl_transf_3"/>
    <property type="match status" value="1"/>
</dbReference>
<keyword evidence="6 9" id="KW-0472">Membrane</keyword>
<evidence type="ECO:0000256" key="3">
    <source>
        <dbReference type="ARBA" id="ARBA00022679"/>
    </source>
</evidence>
<name>A0A378TG16_9MYCO</name>
<evidence type="ECO:0000259" key="11">
    <source>
        <dbReference type="Pfam" id="PF19040"/>
    </source>
</evidence>
<dbReference type="GO" id="GO:0005886">
    <property type="term" value="C:plasma membrane"/>
    <property type="evidence" value="ECO:0007669"/>
    <property type="project" value="UniProtKB-SubCell"/>
</dbReference>
<proteinExistence type="predicted"/>
<evidence type="ECO:0000256" key="8">
    <source>
        <dbReference type="SAM" id="MobiDB-lite"/>
    </source>
</evidence>
<feature type="transmembrane region" description="Helical" evidence="9">
    <location>
        <begin position="367"/>
        <end position="385"/>
    </location>
</feature>
<evidence type="ECO:0000259" key="10">
    <source>
        <dbReference type="Pfam" id="PF01757"/>
    </source>
</evidence>
<dbReference type="InterPro" id="IPR050879">
    <property type="entry name" value="Acyltransferase_3"/>
</dbReference>
<feature type="domain" description="Acyltransferase 3" evidence="10">
    <location>
        <begin position="30"/>
        <end position="382"/>
    </location>
</feature>
<accession>A0A378TG16</accession>
<keyword evidence="13" id="KW-1185">Reference proteome</keyword>
<dbReference type="CDD" id="cd00229">
    <property type="entry name" value="SGNH_hydrolase"/>
    <property type="match status" value="1"/>
</dbReference>
<gene>
    <name evidence="12" type="primary">oatA_3</name>
    <name evidence="12" type="ORF">NCTC10821_01999</name>
</gene>
<keyword evidence="7 12" id="KW-0012">Acyltransferase</keyword>
<dbReference type="InterPro" id="IPR043968">
    <property type="entry name" value="SGNH"/>
</dbReference>
<organism evidence="12 13">
    <name type="scientific">Mycolicibacterium tokaiense</name>
    <dbReference type="NCBI Taxonomy" id="39695"/>
    <lineage>
        <taxon>Bacteria</taxon>
        <taxon>Bacillati</taxon>
        <taxon>Actinomycetota</taxon>
        <taxon>Actinomycetes</taxon>
        <taxon>Mycobacteriales</taxon>
        <taxon>Mycobacteriaceae</taxon>
        <taxon>Mycolicibacterium</taxon>
    </lineage>
</organism>
<dbReference type="GO" id="GO:0009103">
    <property type="term" value="P:lipopolysaccharide biosynthetic process"/>
    <property type="evidence" value="ECO:0007669"/>
    <property type="project" value="TreeGrafter"/>
</dbReference>
<feature type="transmembrane region" description="Helical" evidence="9">
    <location>
        <begin position="327"/>
        <end position="347"/>
    </location>
</feature>
<evidence type="ECO:0000256" key="1">
    <source>
        <dbReference type="ARBA" id="ARBA00004651"/>
    </source>
</evidence>
<evidence type="ECO:0000256" key="5">
    <source>
        <dbReference type="ARBA" id="ARBA00022989"/>
    </source>
</evidence>
<feature type="region of interest" description="Disordered" evidence="8">
    <location>
        <begin position="670"/>
        <end position="690"/>
    </location>
</feature>
<dbReference type="InterPro" id="IPR036514">
    <property type="entry name" value="SGNH_hydro_sf"/>
</dbReference>